<dbReference type="EMBL" id="ML143474">
    <property type="protein sequence ID" value="TBU24711.1"/>
    <property type="molecule type" value="Genomic_DNA"/>
</dbReference>
<organism evidence="1">
    <name type="scientific">Dichomitus squalens</name>
    <dbReference type="NCBI Taxonomy" id="114155"/>
    <lineage>
        <taxon>Eukaryota</taxon>
        <taxon>Fungi</taxon>
        <taxon>Dikarya</taxon>
        <taxon>Basidiomycota</taxon>
        <taxon>Agaricomycotina</taxon>
        <taxon>Agaricomycetes</taxon>
        <taxon>Polyporales</taxon>
        <taxon>Polyporaceae</taxon>
        <taxon>Dichomitus</taxon>
    </lineage>
</organism>
<dbReference type="AlphaFoldDB" id="A0A4Q9MFW7"/>
<protein>
    <submittedName>
        <fullName evidence="1">Uncharacterized protein</fullName>
    </submittedName>
</protein>
<evidence type="ECO:0000313" key="1">
    <source>
        <dbReference type="EMBL" id="TBU24711.1"/>
    </source>
</evidence>
<sequence>MALPEAGEFKVAQFKVFTHYEVIGDVGRAPISANAICYLLASHANVWRVLHIILTGTCTPPIKPVISPSLGTWDSAHSVSAESCTA</sequence>
<dbReference type="Proteomes" id="UP000292957">
    <property type="component" value="Unassembled WGS sequence"/>
</dbReference>
<proteinExistence type="predicted"/>
<gene>
    <name evidence="1" type="ORF">BD311DRAFT_671213</name>
</gene>
<reference evidence="1" key="1">
    <citation type="submission" date="2019-01" db="EMBL/GenBank/DDBJ databases">
        <title>Draft genome sequences of three monokaryotic isolates of the white-rot basidiomycete fungus Dichomitus squalens.</title>
        <authorList>
            <consortium name="DOE Joint Genome Institute"/>
            <person name="Lopez S.C."/>
            <person name="Andreopoulos B."/>
            <person name="Pangilinan J."/>
            <person name="Lipzen A."/>
            <person name="Riley R."/>
            <person name="Ahrendt S."/>
            <person name="Ng V."/>
            <person name="Barry K."/>
            <person name="Daum C."/>
            <person name="Grigoriev I.V."/>
            <person name="Hilden K.S."/>
            <person name="Makela M.R."/>
            <person name="de Vries R.P."/>
        </authorList>
    </citation>
    <scope>NUCLEOTIDE SEQUENCE [LARGE SCALE GENOMIC DNA]</scope>
    <source>
        <strain evidence="1">OM18370.1</strain>
    </source>
</reference>
<accession>A0A4Q9MFW7</accession>
<name>A0A4Q9MFW7_9APHY</name>